<reference evidence="2" key="1">
    <citation type="journal article" date="2014" name="Nature">
        <title>Elephant shark genome provides unique insights into gnathostome evolution.</title>
        <authorList>
            <consortium name="International Elephant Shark Genome Sequencing Consortium"/>
            <person name="Venkatesh B."/>
            <person name="Lee A.P."/>
            <person name="Ravi V."/>
            <person name="Maurya A.K."/>
            <person name="Lian M.M."/>
            <person name="Swann J.B."/>
            <person name="Ohta Y."/>
            <person name="Flajnik M.F."/>
            <person name="Sutoh Y."/>
            <person name="Kasahara M."/>
            <person name="Hoon S."/>
            <person name="Gangu V."/>
            <person name="Roy S.W."/>
            <person name="Irimia M."/>
            <person name="Korzh V."/>
            <person name="Kondrychyn I."/>
            <person name="Lim Z.W."/>
            <person name="Tay B.H."/>
            <person name="Tohari S."/>
            <person name="Kong K.W."/>
            <person name="Ho S."/>
            <person name="Lorente-Galdos B."/>
            <person name="Quilez J."/>
            <person name="Marques-Bonet T."/>
            <person name="Raney B.J."/>
            <person name="Ingham P.W."/>
            <person name="Tay A."/>
            <person name="Hillier L.W."/>
            <person name="Minx P."/>
            <person name="Boehm T."/>
            <person name="Wilson R.K."/>
            <person name="Brenner S."/>
            <person name="Warren W.C."/>
        </authorList>
    </citation>
    <scope>NUCLEOTIDE SEQUENCE</scope>
    <source>
        <tissue evidence="2">Brain</tissue>
    </source>
</reference>
<evidence type="ECO:0000259" key="1">
    <source>
        <dbReference type="PROSITE" id="PS51462"/>
    </source>
</evidence>
<dbReference type="InterPro" id="IPR031804">
    <property type="entry name" value="DUF4743"/>
</dbReference>
<dbReference type="Gene3D" id="3.90.79.10">
    <property type="entry name" value="Nucleoside Triphosphate Pyrophosphohydrolase"/>
    <property type="match status" value="1"/>
</dbReference>
<keyword evidence="2" id="KW-0378">Hydrolase</keyword>
<dbReference type="FunFam" id="3.90.79.10:FF:000019">
    <property type="entry name" value="Thiamin pyrophosphokinase, putative"/>
    <property type="match status" value="1"/>
</dbReference>
<dbReference type="PROSITE" id="PS51462">
    <property type="entry name" value="NUDIX"/>
    <property type="match status" value="1"/>
</dbReference>
<evidence type="ECO:0000313" key="2">
    <source>
        <dbReference type="EMBL" id="AFP06964.1"/>
    </source>
</evidence>
<organism evidence="2">
    <name type="scientific">Callorhinchus milii</name>
    <name type="common">Ghost shark</name>
    <dbReference type="NCBI Taxonomy" id="7868"/>
    <lineage>
        <taxon>Eukaryota</taxon>
        <taxon>Metazoa</taxon>
        <taxon>Chordata</taxon>
        <taxon>Craniata</taxon>
        <taxon>Vertebrata</taxon>
        <taxon>Chondrichthyes</taxon>
        <taxon>Holocephali</taxon>
        <taxon>Chimaeriformes</taxon>
        <taxon>Callorhinchidae</taxon>
        <taxon>Callorhinchus</taxon>
    </lineage>
</organism>
<dbReference type="EMBL" id="JW874447">
    <property type="protein sequence ID" value="AFP06964.1"/>
    <property type="molecule type" value="mRNA"/>
</dbReference>
<feature type="domain" description="Nudix hydrolase" evidence="1">
    <location>
        <begin position="130"/>
        <end position="271"/>
    </location>
</feature>
<dbReference type="CDD" id="cd03676">
    <property type="entry name" value="NUDIX_Tnr3_like"/>
    <property type="match status" value="1"/>
</dbReference>
<dbReference type="Pfam" id="PF15916">
    <property type="entry name" value="DUF4743"/>
    <property type="match status" value="1"/>
</dbReference>
<dbReference type="InterPro" id="IPR015797">
    <property type="entry name" value="NUDIX_hydrolase-like_dom_sf"/>
</dbReference>
<protein>
    <submittedName>
        <fullName evidence="2">Nudix hydrolase 20, chloroplastic-like protein</fullName>
    </submittedName>
</protein>
<dbReference type="PANTHER" id="PTHR13622:SF8">
    <property type="entry name" value="THIAMIN PYROPHOSPHOKINASE 1"/>
    <property type="match status" value="1"/>
</dbReference>
<dbReference type="Pfam" id="PF00293">
    <property type="entry name" value="NUDIX"/>
    <property type="match status" value="1"/>
</dbReference>
<sequence>MAWSQRVLQLLHRMNSFHAQGSIKCLCKPFYVGGQRVGSVPPGVLPHLGRYPGVFLVDEGLSRVELSSGLGGYSERSEALDVVLREWKEEKLFDCLEGWRDEKYEVMGRSCDPPLMNMERAATSLFGVKRYGVHLNGFVRRSDGQMSMWIGRRALSKPTYPGMLDNMAAGGLAAGLGIKEALVKECAEEACVPERLAARAQPAGTVSYCYEDGTGIFAECQFVYDLEVPTDFTPTVGDGEVQEFYLWPLQQVRDAIVDSDFKPNCALVVLDFMIRHGFIQPDTERYYHQFVEGLHTTL</sequence>
<dbReference type="PANTHER" id="PTHR13622">
    <property type="entry name" value="THIAMIN PYROPHOSPHOKINASE"/>
    <property type="match status" value="1"/>
</dbReference>
<dbReference type="InterPro" id="IPR000086">
    <property type="entry name" value="NUDIX_hydrolase_dom"/>
</dbReference>
<name>V9L4U2_CALMI</name>
<dbReference type="AlphaFoldDB" id="V9L4U2"/>
<accession>V9L4U2</accession>
<dbReference type="GO" id="GO:0044715">
    <property type="term" value="F:8-oxo-dGDP phosphatase activity"/>
    <property type="evidence" value="ECO:0007669"/>
    <property type="project" value="TreeGrafter"/>
</dbReference>
<dbReference type="SUPFAM" id="SSF55811">
    <property type="entry name" value="Nudix"/>
    <property type="match status" value="1"/>
</dbReference>
<proteinExistence type="evidence at transcript level"/>